<evidence type="ECO:0000313" key="2">
    <source>
        <dbReference type="EMBL" id="ALO60431.1"/>
    </source>
</evidence>
<dbReference type="PaxDb" id="214684-A0A0S2LI81"/>
<dbReference type="AlphaFoldDB" id="A0A0S2LI81"/>
<protein>
    <submittedName>
        <fullName evidence="2">Uncharacterized protein</fullName>
    </submittedName>
</protein>
<sequence>MMSADNKRRSNTVEVVLPQRSQKKRRPSHTVPSPCPPGNSSSARTHTSPTGFGSPSPFPARPCTPFSPAGSLAPSSSSASGSHISVLSSSESLMDGAVSVGSGSLYEDSASSDSGDDAENDLSDEEQAASRLQPFKRLSQLPKGSQRTIMASLQREVEDVDAWSVTVSPEYYLKNFCTAQTLIMLKANRGNKIKDNQRFAGWITLGYAGSRMSIDGKFKTPLFKELKRWRTIQESRHKGSATYGNALFAMPVLLHCLRKIECEEIRIQAYGQKLPLLPQFIIGEPAQVSHPLAELNEWDIGVTTRSTNIFLFRAPGSIPSGMTVYPMVIPRSMDFGSVNIELRYHGEDYKVKIYPCLVHVLKSFNSGLHANDPNITQTLKDRRSTIGSMIDNLAKLDPEELGGFRIEVRLKARSLKEAREKAQNLPFFDIKRWLNPTDDQMKRFKLEAVVITKEDLIRNVVQMLAIANSRDVWSGANQGKVSSFRQQVVTDLFAALGWNAGRRRPTCSHKAGAWWREPDDGGKKTAWEIILGHLTAKYSSSASLRRLFDLMKEHITNGVLPCQKNSRGVYQAYADRSRFRLRCNDLSCRHILSQFQVLEYFSQLILQGAVPYTVIGLPPNTFAYRIPTSKDPITAGRNVAIQPQGAPATEPVVCQLHISNCNLTYHFYRLFPQPLNCTM</sequence>
<dbReference type="InParanoid" id="A0A0S2LI81"/>
<dbReference type="Proteomes" id="UP000002149">
    <property type="component" value="Chromosome 2"/>
</dbReference>
<evidence type="ECO:0000313" key="3">
    <source>
        <dbReference type="Proteomes" id="UP000002149"/>
    </source>
</evidence>
<dbReference type="VEuPathDB" id="FungiDB:CNB05785"/>
<dbReference type="EMBL" id="AE017342">
    <property type="protein sequence ID" value="ALO60431.1"/>
    <property type="molecule type" value="Genomic_DNA"/>
</dbReference>
<dbReference type="KEGG" id="cne:CNB05785"/>
<feature type="region of interest" description="Disordered" evidence="1">
    <location>
        <begin position="1"/>
        <end position="83"/>
    </location>
</feature>
<feature type="region of interest" description="Disordered" evidence="1">
    <location>
        <begin position="104"/>
        <end position="137"/>
    </location>
</feature>
<dbReference type="RefSeq" id="XP_024514251.1">
    <property type="nucleotide sequence ID" value="XM_024658911.1"/>
</dbReference>
<dbReference type="PANTHER" id="PTHR34863:SF1">
    <property type="entry name" value="OTU DOMAIN-CONTAINING PROTEIN"/>
    <property type="match status" value="1"/>
</dbReference>
<accession>A0A0S2LI81</accession>
<evidence type="ECO:0000256" key="1">
    <source>
        <dbReference type="SAM" id="MobiDB-lite"/>
    </source>
</evidence>
<proteinExistence type="predicted"/>
<organism evidence="2 3">
    <name type="scientific">Cryptococcus deneoformans (strain JEC21 / ATCC MYA-565)</name>
    <name type="common">Cryptococcus neoformans var. neoformans serotype D</name>
    <dbReference type="NCBI Taxonomy" id="214684"/>
    <lineage>
        <taxon>Eukaryota</taxon>
        <taxon>Fungi</taxon>
        <taxon>Dikarya</taxon>
        <taxon>Basidiomycota</taxon>
        <taxon>Agaricomycotina</taxon>
        <taxon>Tremellomycetes</taxon>
        <taxon>Tremellales</taxon>
        <taxon>Cryptococcaceae</taxon>
        <taxon>Cryptococcus</taxon>
        <taxon>Cryptococcus neoformans species complex</taxon>
    </lineage>
</organism>
<feature type="compositionally biased region" description="Low complexity" evidence="1">
    <location>
        <begin position="66"/>
        <end position="83"/>
    </location>
</feature>
<reference evidence="2 3" key="1">
    <citation type="journal article" date="2005" name="Science">
        <title>The genome of the basidiomycetous yeast and human pathogen Cryptococcus neoformans.</title>
        <authorList>
            <person name="Loftus B.J."/>
            <person name="Fung E."/>
            <person name="Roncaglia P."/>
            <person name="Rowley D."/>
            <person name="Amedeo P."/>
            <person name="Bruno D."/>
            <person name="Vamathevan J."/>
            <person name="Miranda M."/>
            <person name="Anderson I.J."/>
            <person name="Fraser J.A."/>
            <person name="Allen J.E."/>
            <person name="Bosdet I.E."/>
            <person name="Brent M.R."/>
            <person name="Chiu R."/>
            <person name="Doering T.L."/>
            <person name="Donlin M.J."/>
            <person name="D'Souza C.A."/>
            <person name="Fox D.S."/>
            <person name="Grinberg V."/>
            <person name="Fu J."/>
            <person name="Fukushima M."/>
            <person name="Haas B.J."/>
            <person name="Huang J.C."/>
            <person name="Janbon G."/>
            <person name="Jones S.J."/>
            <person name="Koo H.L."/>
            <person name="Krzywinski M.I."/>
            <person name="Kwon-Chung J.K."/>
            <person name="Lengeler K.B."/>
            <person name="Maiti R."/>
            <person name="Marra M.A."/>
            <person name="Marra R.E."/>
            <person name="Mathewson C.A."/>
            <person name="Mitchell T.G."/>
            <person name="Pertea M."/>
            <person name="Riggs F.R."/>
            <person name="Salzberg S.L."/>
            <person name="Schein J.E."/>
            <person name="Shvartsbeyn A."/>
            <person name="Shin H."/>
            <person name="Shumway M."/>
            <person name="Specht C.A."/>
            <person name="Suh B.B."/>
            <person name="Tenney A."/>
            <person name="Utterback T.R."/>
            <person name="Wickes B.L."/>
            <person name="Wortman J.R."/>
            <person name="Wye N.H."/>
            <person name="Kronstad J.W."/>
            <person name="Lodge J.K."/>
            <person name="Heitman J."/>
            <person name="Davis R.W."/>
            <person name="Fraser C.M."/>
            <person name="Hyman R.W."/>
        </authorList>
    </citation>
    <scope>NUCLEOTIDE SEQUENCE [LARGE SCALE GENOMIC DNA]</scope>
    <source>
        <strain evidence="3">JEC21 / ATCC MYA-565</strain>
    </source>
</reference>
<keyword evidence="3" id="KW-1185">Reference proteome</keyword>
<dbReference type="STRING" id="214684.A0A0S2LI81"/>
<feature type="compositionally biased region" description="Acidic residues" evidence="1">
    <location>
        <begin position="114"/>
        <end position="127"/>
    </location>
</feature>
<dbReference type="PANTHER" id="PTHR34863">
    <property type="entry name" value="EXPRESSED PROTEIN"/>
    <property type="match status" value="1"/>
</dbReference>
<dbReference type="OrthoDB" id="2564822at2759"/>
<name>A0A0S2LI81_CRYD1</name>
<gene>
    <name evidence="2" type="ordered locus">CNB05785</name>
</gene>
<dbReference type="GeneID" id="36392763"/>